<keyword evidence="4" id="KW-1185">Reference proteome</keyword>
<organism evidence="3 4">
    <name type="scientific">Rurimicrobium arvi</name>
    <dbReference type="NCBI Taxonomy" id="2049916"/>
    <lineage>
        <taxon>Bacteria</taxon>
        <taxon>Pseudomonadati</taxon>
        <taxon>Bacteroidota</taxon>
        <taxon>Chitinophagia</taxon>
        <taxon>Chitinophagales</taxon>
        <taxon>Chitinophagaceae</taxon>
        <taxon>Rurimicrobium</taxon>
    </lineage>
</organism>
<keyword evidence="1" id="KW-0732">Signal</keyword>
<gene>
    <name evidence="3" type="ORF">GCM10023092_12230</name>
</gene>
<evidence type="ECO:0000313" key="3">
    <source>
        <dbReference type="EMBL" id="GAA4452791.1"/>
    </source>
</evidence>
<dbReference type="Pfam" id="PF18962">
    <property type="entry name" value="Por_Secre_tail"/>
    <property type="match status" value="1"/>
</dbReference>
<dbReference type="InterPro" id="IPR026444">
    <property type="entry name" value="Secre_tail"/>
</dbReference>
<dbReference type="EMBL" id="BAABEZ010000018">
    <property type="protein sequence ID" value="GAA4452791.1"/>
    <property type="molecule type" value="Genomic_DNA"/>
</dbReference>
<proteinExistence type="predicted"/>
<evidence type="ECO:0000313" key="4">
    <source>
        <dbReference type="Proteomes" id="UP001501410"/>
    </source>
</evidence>
<feature type="chain" id="PRO_5047321602" description="Secretion system C-terminal sorting domain-containing protein" evidence="1">
    <location>
        <begin position="20"/>
        <end position="327"/>
    </location>
</feature>
<dbReference type="Pfam" id="PF14717">
    <property type="entry name" value="DUF4465"/>
    <property type="match status" value="1"/>
</dbReference>
<dbReference type="NCBIfam" id="TIGR04183">
    <property type="entry name" value="Por_Secre_tail"/>
    <property type="match status" value="1"/>
</dbReference>
<evidence type="ECO:0000256" key="1">
    <source>
        <dbReference type="SAM" id="SignalP"/>
    </source>
</evidence>
<evidence type="ECO:0000259" key="2">
    <source>
        <dbReference type="Pfam" id="PF18962"/>
    </source>
</evidence>
<sequence length="327" mass="35368">MRKIFMLSAALLGGVAASAQTVADFDSLTLPGSDTAYVNYSAPGTDVGFSSGLAYFPCVYDTAWGTSFWSGGFAYSNKTDSVTSGYLNAYAAKAGIGFAGSAQYATANGSENIIRLTGAALGHQAMGFYVTNSTYAYNSMRDGDAFAKKFRAADSDYFRLDVFAYSGGVLKSDSVSFFLADFRNSDSTKAYIVRDWEWVDLMKLGAADSFLLRLVSSDVGTWGMNTPASFCIDNFITNESGLNVKEQNAAFDLKVFPNPATDFVFIESSVTHKQHVQLSDLNGRVIASYELNPAQRLSVDMRSLQSGVYILTFNDGTRTASARVVRQ</sequence>
<feature type="domain" description="Secretion system C-terminal sorting" evidence="2">
    <location>
        <begin position="255"/>
        <end position="323"/>
    </location>
</feature>
<protein>
    <recommendedName>
        <fullName evidence="2">Secretion system C-terminal sorting domain-containing protein</fullName>
    </recommendedName>
</protein>
<dbReference type="Proteomes" id="UP001501410">
    <property type="component" value="Unassembled WGS sequence"/>
</dbReference>
<reference evidence="4" key="1">
    <citation type="journal article" date="2019" name="Int. J. Syst. Evol. Microbiol.">
        <title>The Global Catalogue of Microorganisms (GCM) 10K type strain sequencing project: providing services to taxonomists for standard genome sequencing and annotation.</title>
        <authorList>
            <consortium name="The Broad Institute Genomics Platform"/>
            <consortium name="The Broad Institute Genome Sequencing Center for Infectious Disease"/>
            <person name="Wu L."/>
            <person name="Ma J."/>
        </authorList>
    </citation>
    <scope>NUCLEOTIDE SEQUENCE [LARGE SCALE GENOMIC DNA]</scope>
    <source>
        <strain evidence="4">JCM 31921</strain>
    </source>
</reference>
<dbReference type="RefSeq" id="WP_344824016.1">
    <property type="nucleotide sequence ID" value="NZ_BAABEZ010000018.1"/>
</dbReference>
<comment type="caution">
    <text evidence="3">The sequence shown here is derived from an EMBL/GenBank/DDBJ whole genome shotgun (WGS) entry which is preliminary data.</text>
</comment>
<dbReference type="Gene3D" id="2.60.120.1350">
    <property type="entry name" value="Protein of unknown function DUF4465"/>
    <property type="match status" value="1"/>
</dbReference>
<name>A0ABP8MM52_9BACT</name>
<feature type="signal peptide" evidence="1">
    <location>
        <begin position="1"/>
        <end position="19"/>
    </location>
</feature>
<accession>A0ABP8MM52</accession>
<dbReference type="InterPro" id="IPR027828">
    <property type="entry name" value="DUF4465"/>
</dbReference>